<reference evidence="1" key="1">
    <citation type="submission" date="2024-06" db="EMBL/GenBank/DDBJ databases">
        <authorList>
            <person name="Gannavaram S."/>
            <person name="Nemani S."/>
            <person name="Datta M."/>
            <person name="Picchiottino A."/>
            <person name="Mereddy A."/>
            <person name="Gannavaram N."/>
            <person name="Honeycutt C."/>
            <person name="Tran D."/>
            <person name="Choi K."/>
            <person name="Srinivasan K."/>
            <person name="Johnson A."/>
        </authorList>
    </citation>
    <scope>NUCLEOTIDE SEQUENCE</scope>
</reference>
<accession>A0AAU8KX99</accession>
<protein>
    <submittedName>
        <fullName evidence="1">Uncharacterized protein</fullName>
    </submittedName>
</protein>
<sequence length="124" mass="14229">MKTEKVVSDILNNAALNKDQVPYKNVYFVKVLNPGDRVNLFVSFRFKTSGGEVFICRADINLEKTEKNVRFGIHHLIPIKRESFTLFQKNLTIGHRSIVEIINGTIAPAFTERLNRLEEMLHGN</sequence>
<proteinExistence type="predicted"/>
<organism evidence="1">
    <name type="scientific">Pantoea phage Survivor</name>
    <dbReference type="NCBI Taxonomy" id="3232176"/>
    <lineage>
        <taxon>Viruses</taxon>
        <taxon>Duplodnaviria</taxon>
        <taxon>Heunggongvirae</taxon>
        <taxon>Uroviricota</taxon>
        <taxon>Caudoviricetes</taxon>
    </lineage>
</organism>
<evidence type="ECO:0000313" key="1">
    <source>
        <dbReference type="EMBL" id="XCN28159.1"/>
    </source>
</evidence>
<dbReference type="EMBL" id="PP885733">
    <property type="protein sequence ID" value="XCN28159.1"/>
    <property type="molecule type" value="Genomic_DNA"/>
</dbReference>
<name>A0AAU8KX99_9CAUD</name>